<organism evidence="1 2">
    <name type="scientific">Schizopora paradoxa</name>
    <dbReference type="NCBI Taxonomy" id="27342"/>
    <lineage>
        <taxon>Eukaryota</taxon>
        <taxon>Fungi</taxon>
        <taxon>Dikarya</taxon>
        <taxon>Basidiomycota</taxon>
        <taxon>Agaricomycotina</taxon>
        <taxon>Agaricomycetes</taxon>
        <taxon>Hymenochaetales</taxon>
        <taxon>Schizoporaceae</taxon>
        <taxon>Schizopora</taxon>
    </lineage>
</organism>
<accession>A0A0H2RLI7</accession>
<gene>
    <name evidence="1" type="ORF">SCHPADRAFT_890813</name>
</gene>
<protein>
    <submittedName>
        <fullName evidence="1">Uncharacterized protein</fullName>
    </submittedName>
</protein>
<proteinExistence type="predicted"/>
<evidence type="ECO:0000313" key="1">
    <source>
        <dbReference type="EMBL" id="KLO12417.1"/>
    </source>
</evidence>
<sequence>MSKSNKAFYDALQVFKAMSSLNPQFSIRLMPLQMHTGSFLAGAEITDKNQSPEKRAEYGVWCQGEEDAVIFCVTACYERLHECIKGNVDGFGQPGREIYKGTESPYARAMRILEAHPTFSPCILEMKKHLQ</sequence>
<keyword evidence="2" id="KW-1185">Reference proteome</keyword>
<name>A0A0H2RLI7_9AGAM</name>
<reference evidence="1 2" key="1">
    <citation type="submission" date="2015-04" db="EMBL/GenBank/DDBJ databases">
        <title>Complete genome sequence of Schizopora paradoxa KUC8140, a cosmopolitan wood degrader in East Asia.</title>
        <authorList>
            <consortium name="DOE Joint Genome Institute"/>
            <person name="Min B."/>
            <person name="Park H."/>
            <person name="Jang Y."/>
            <person name="Kim J.-J."/>
            <person name="Kim K.H."/>
            <person name="Pangilinan J."/>
            <person name="Lipzen A."/>
            <person name="Riley R."/>
            <person name="Grigoriev I.V."/>
            <person name="Spatafora J.W."/>
            <person name="Choi I.-G."/>
        </authorList>
    </citation>
    <scope>NUCLEOTIDE SEQUENCE [LARGE SCALE GENOMIC DNA]</scope>
    <source>
        <strain evidence="1 2">KUC8140</strain>
    </source>
</reference>
<dbReference type="EMBL" id="KQ085978">
    <property type="protein sequence ID" value="KLO12417.1"/>
    <property type="molecule type" value="Genomic_DNA"/>
</dbReference>
<dbReference type="AlphaFoldDB" id="A0A0H2RLI7"/>
<dbReference type="InParanoid" id="A0A0H2RLI7"/>
<dbReference type="Proteomes" id="UP000053477">
    <property type="component" value="Unassembled WGS sequence"/>
</dbReference>
<evidence type="ECO:0000313" key="2">
    <source>
        <dbReference type="Proteomes" id="UP000053477"/>
    </source>
</evidence>